<dbReference type="GO" id="GO:0004134">
    <property type="term" value="F:4-alpha-glucanotransferase activity"/>
    <property type="evidence" value="ECO:0007669"/>
    <property type="project" value="UniProtKB-EC"/>
</dbReference>
<evidence type="ECO:0000313" key="11">
    <source>
        <dbReference type="EMBL" id="GEP56695.1"/>
    </source>
</evidence>
<evidence type="ECO:0000256" key="7">
    <source>
        <dbReference type="ARBA" id="ARBA00023277"/>
    </source>
</evidence>
<proteinExistence type="inferred from homology"/>
<evidence type="ECO:0000256" key="8">
    <source>
        <dbReference type="ARBA" id="ARBA00031423"/>
    </source>
</evidence>
<dbReference type="OrthoDB" id="9761577at2"/>
<dbReference type="PANTHER" id="PTHR32438:SF5">
    <property type="entry name" value="4-ALPHA-GLUCANOTRANSFERASE DPE1, CHLOROPLASTIC_AMYLOPLASTIC"/>
    <property type="match status" value="1"/>
</dbReference>
<dbReference type="Pfam" id="PF02446">
    <property type="entry name" value="Glyco_hydro_77"/>
    <property type="match status" value="2"/>
</dbReference>
<accession>A0A512NCN0</accession>
<evidence type="ECO:0000256" key="10">
    <source>
        <dbReference type="RuleBase" id="RU361207"/>
    </source>
</evidence>
<evidence type="ECO:0000256" key="5">
    <source>
        <dbReference type="ARBA" id="ARBA00022676"/>
    </source>
</evidence>
<dbReference type="EMBL" id="BKAJ01000069">
    <property type="protein sequence ID" value="GEP56695.1"/>
    <property type="molecule type" value="Genomic_DNA"/>
</dbReference>
<comment type="catalytic activity">
    <reaction evidence="1 10">
        <text>Transfers a segment of a (1-&gt;4)-alpha-D-glucan to a new position in an acceptor, which may be glucose or a (1-&gt;4)-alpha-D-glucan.</text>
        <dbReference type="EC" id="2.4.1.25"/>
    </reaction>
</comment>
<organism evidence="11 12">
    <name type="scientific">Reyranella soli</name>
    <dbReference type="NCBI Taxonomy" id="1230389"/>
    <lineage>
        <taxon>Bacteria</taxon>
        <taxon>Pseudomonadati</taxon>
        <taxon>Pseudomonadota</taxon>
        <taxon>Alphaproteobacteria</taxon>
        <taxon>Hyphomicrobiales</taxon>
        <taxon>Reyranellaceae</taxon>
        <taxon>Reyranella</taxon>
    </lineage>
</organism>
<evidence type="ECO:0000313" key="12">
    <source>
        <dbReference type="Proteomes" id="UP000321058"/>
    </source>
</evidence>
<comment type="similarity">
    <text evidence="2 10">Belongs to the disproportionating enzyme family.</text>
</comment>
<gene>
    <name evidence="11" type="primary">malQ</name>
    <name evidence="11" type="ORF">RSO01_38610</name>
</gene>
<dbReference type="Gene3D" id="3.20.20.80">
    <property type="entry name" value="Glycosidases"/>
    <property type="match status" value="1"/>
</dbReference>
<dbReference type="InterPro" id="IPR017853">
    <property type="entry name" value="GH"/>
</dbReference>
<name>A0A512NCN0_9HYPH</name>
<dbReference type="Proteomes" id="UP000321058">
    <property type="component" value="Unassembled WGS sequence"/>
</dbReference>
<evidence type="ECO:0000256" key="4">
    <source>
        <dbReference type="ARBA" id="ARBA00020295"/>
    </source>
</evidence>
<keyword evidence="12" id="KW-1185">Reference proteome</keyword>
<dbReference type="SUPFAM" id="SSF51445">
    <property type="entry name" value="(Trans)glycosidases"/>
    <property type="match status" value="1"/>
</dbReference>
<sequence>MNEEAVLAHARAVGIAVDWTDAMGRPQRVRTEALRRLLEALDGVDAPSTPPLLTARIGRPIAIPGIDADHAAELALEDGGVKAVTIRAGTLPGIAQPGYHRLRFAGREIILAVAPPRCVTLQDIGGGERMWGVAAQVYSLRRAGDGGIGDVGAVRDLAEAAARHGADAVALSPVHSLFPHDPGRCGPYSPSSRLFLNPLYADPAATFDAGVVAADESLERATLIDWAAAGAAKFARLRALFDEFDQVDTPLLREFELFVAEGGEALLQHARFEAEQAATGPVSGSERYQLFLQWITARSFAAAQQAAKAAGMRIGLLSDLAIGMDRAGSHAWARQSDLLMGLSIGAPPDAFNPHGQDWGLTGFSPGALVATGFDPFLATLRAALAHAGGVRIDHIMGLMRLWLIPRGQPASEGAYLAYPLEDLLNLLALESHRHRAVVIGEDLGTVPPGFRSRLRRAGIAGMDVLWFERTRLNFKKPSLWRADAVAMTTTHDLPTVAGWWSGEDIRTRRALGLGAPGEDQARAQDRTRLWRAFANAGLDGGMPPADQPAHAVDAALGYVAQARSPLMLAPLEDLLGLVDQPNLPGTIDEHPNWRRRLEPPARELFEAPAVRARVDLIRGHRR</sequence>
<keyword evidence="6 10" id="KW-0808">Transferase</keyword>
<comment type="caution">
    <text evidence="11">The sequence shown here is derived from an EMBL/GenBank/DDBJ whole genome shotgun (WGS) entry which is preliminary data.</text>
</comment>
<evidence type="ECO:0000256" key="3">
    <source>
        <dbReference type="ARBA" id="ARBA00012560"/>
    </source>
</evidence>
<dbReference type="InterPro" id="IPR003385">
    <property type="entry name" value="Glyco_hydro_77"/>
</dbReference>
<dbReference type="PANTHER" id="PTHR32438">
    <property type="entry name" value="4-ALPHA-GLUCANOTRANSFERASE DPE1, CHLOROPLASTIC/AMYLOPLASTIC"/>
    <property type="match status" value="1"/>
</dbReference>
<dbReference type="GO" id="GO:0005975">
    <property type="term" value="P:carbohydrate metabolic process"/>
    <property type="evidence" value="ECO:0007669"/>
    <property type="project" value="InterPro"/>
</dbReference>
<evidence type="ECO:0000256" key="6">
    <source>
        <dbReference type="ARBA" id="ARBA00022679"/>
    </source>
</evidence>
<protein>
    <recommendedName>
        <fullName evidence="4 10">4-alpha-glucanotransferase</fullName>
        <ecNumber evidence="3 10">2.4.1.25</ecNumber>
    </recommendedName>
    <alternativeName>
        <fullName evidence="8 10">Amylomaltase</fullName>
    </alternativeName>
    <alternativeName>
        <fullName evidence="9 10">Disproportionating enzyme</fullName>
    </alternativeName>
</protein>
<keyword evidence="7 10" id="KW-0119">Carbohydrate metabolism</keyword>
<dbReference type="RefSeq" id="WP_147150893.1">
    <property type="nucleotide sequence ID" value="NZ_BKAJ01000069.1"/>
</dbReference>
<dbReference type="AlphaFoldDB" id="A0A512NCN0"/>
<dbReference type="EC" id="2.4.1.25" evidence="3 10"/>
<evidence type="ECO:0000256" key="9">
    <source>
        <dbReference type="ARBA" id="ARBA00031501"/>
    </source>
</evidence>
<dbReference type="NCBIfam" id="TIGR00217">
    <property type="entry name" value="malQ"/>
    <property type="match status" value="1"/>
</dbReference>
<evidence type="ECO:0000256" key="1">
    <source>
        <dbReference type="ARBA" id="ARBA00000439"/>
    </source>
</evidence>
<evidence type="ECO:0000256" key="2">
    <source>
        <dbReference type="ARBA" id="ARBA00005684"/>
    </source>
</evidence>
<keyword evidence="5 10" id="KW-0328">Glycosyltransferase</keyword>
<reference evidence="11 12" key="1">
    <citation type="submission" date="2019-07" db="EMBL/GenBank/DDBJ databases">
        <title>Whole genome shotgun sequence of Reyranella soli NBRC 108950.</title>
        <authorList>
            <person name="Hosoyama A."/>
            <person name="Uohara A."/>
            <person name="Ohji S."/>
            <person name="Ichikawa N."/>
        </authorList>
    </citation>
    <scope>NUCLEOTIDE SEQUENCE [LARGE SCALE GENOMIC DNA]</scope>
    <source>
        <strain evidence="11 12">NBRC 108950</strain>
    </source>
</reference>